<dbReference type="CDD" id="cd00060">
    <property type="entry name" value="FHA"/>
    <property type="match status" value="1"/>
</dbReference>
<keyword evidence="5 10" id="KW-0378">Hydrolase</keyword>
<dbReference type="PANTHER" id="PTHR43221">
    <property type="entry name" value="PROTEASE HTPX"/>
    <property type="match status" value="1"/>
</dbReference>
<keyword evidence="2 10" id="KW-0645">Protease</keyword>
<evidence type="ECO:0000256" key="1">
    <source>
        <dbReference type="ARBA" id="ARBA00022475"/>
    </source>
</evidence>
<keyword evidence="6 10" id="KW-0862">Zinc</keyword>
<gene>
    <name evidence="13" type="ORF">ENT08_09085</name>
</gene>
<comment type="similarity">
    <text evidence="10">Belongs to the peptidase M48 family.</text>
</comment>
<dbReference type="AlphaFoldDB" id="A0A7V4LDD2"/>
<keyword evidence="4" id="KW-0479">Metal-binding</keyword>
<feature type="domain" description="FHA" evidence="12">
    <location>
        <begin position="336"/>
        <end position="390"/>
    </location>
</feature>
<keyword evidence="8 10" id="KW-0482">Metalloprotease</keyword>
<keyword evidence="7 11" id="KW-1133">Transmembrane helix</keyword>
<protein>
    <submittedName>
        <fullName evidence="13">FHA domain-containing protein</fullName>
    </submittedName>
</protein>
<proteinExistence type="inferred from homology"/>
<dbReference type="InterPro" id="IPR008984">
    <property type="entry name" value="SMAD_FHA_dom_sf"/>
</dbReference>
<dbReference type="SMART" id="SM00240">
    <property type="entry name" value="FHA"/>
    <property type="match status" value="1"/>
</dbReference>
<organism evidence="13">
    <name type="scientific">Desulfobacca acetoxidans</name>
    <dbReference type="NCBI Taxonomy" id="60893"/>
    <lineage>
        <taxon>Bacteria</taxon>
        <taxon>Pseudomonadati</taxon>
        <taxon>Thermodesulfobacteriota</taxon>
        <taxon>Desulfobaccia</taxon>
        <taxon>Desulfobaccales</taxon>
        <taxon>Desulfobaccaceae</taxon>
        <taxon>Desulfobacca</taxon>
    </lineage>
</organism>
<feature type="transmembrane region" description="Helical" evidence="11">
    <location>
        <begin position="76"/>
        <end position="96"/>
    </location>
</feature>
<evidence type="ECO:0000256" key="5">
    <source>
        <dbReference type="ARBA" id="ARBA00022801"/>
    </source>
</evidence>
<dbReference type="PANTHER" id="PTHR43221:SF2">
    <property type="entry name" value="PROTEASE HTPX HOMOLOG"/>
    <property type="match status" value="1"/>
</dbReference>
<keyword evidence="9 11" id="KW-0472">Membrane</keyword>
<dbReference type="InterPro" id="IPR050083">
    <property type="entry name" value="HtpX_protease"/>
</dbReference>
<evidence type="ECO:0000256" key="8">
    <source>
        <dbReference type="ARBA" id="ARBA00023049"/>
    </source>
</evidence>
<dbReference type="PROSITE" id="PS50006">
    <property type="entry name" value="FHA_DOMAIN"/>
    <property type="match status" value="1"/>
</dbReference>
<evidence type="ECO:0000256" key="9">
    <source>
        <dbReference type="ARBA" id="ARBA00023136"/>
    </source>
</evidence>
<dbReference type="GO" id="GO:0006508">
    <property type="term" value="P:proteolysis"/>
    <property type="evidence" value="ECO:0007669"/>
    <property type="project" value="UniProtKB-KW"/>
</dbReference>
<reference evidence="13" key="1">
    <citation type="journal article" date="2020" name="mSystems">
        <title>Genome- and Community-Level Interaction Insights into Carbon Utilization and Element Cycling Functions of Hydrothermarchaeota in Hydrothermal Sediment.</title>
        <authorList>
            <person name="Zhou Z."/>
            <person name="Liu Y."/>
            <person name="Xu W."/>
            <person name="Pan J."/>
            <person name="Luo Z.H."/>
            <person name="Li M."/>
        </authorList>
    </citation>
    <scope>NUCLEOTIDE SEQUENCE [LARGE SCALE GENOMIC DNA]</scope>
    <source>
        <strain evidence="13">SpSt-548</strain>
    </source>
</reference>
<dbReference type="InterPro" id="IPR000253">
    <property type="entry name" value="FHA_dom"/>
</dbReference>
<evidence type="ECO:0000259" key="12">
    <source>
        <dbReference type="PROSITE" id="PS50006"/>
    </source>
</evidence>
<dbReference type="Gene3D" id="3.30.2010.10">
    <property type="entry name" value="Metalloproteases ('zincins'), catalytic domain"/>
    <property type="match status" value="1"/>
</dbReference>
<keyword evidence="1" id="KW-1003">Cell membrane</keyword>
<dbReference type="GO" id="GO:0004222">
    <property type="term" value="F:metalloendopeptidase activity"/>
    <property type="evidence" value="ECO:0007669"/>
    <property type="project" value="InterPro"/>
</dbReference>
<sequence length="419" mass="47326">MIKDPWSRGGYPETRRPTGPEWEAIMLNVDMYRYERENIFFLLNALLGGIIWAFWLLLTFTGLFAIPLWFFPPLTIINAIFGWGIIIVIFLIWWMIREFFKAKIFCNSIRVSETQYPEIYQMAVDMSKELGMIEVPFIFVVNVVSELNAFALRFIGHSYVILNAAIVELMLKRNATNELRMILGHELTHHAAGHVSIIKSLLIAPCTMIPIWRTLVWKSWRRACELTADRIGMLLTGEREAAMRALTSLAGGTESLSSQTNIPAVVNQKNEVITFFAFLNDLVSTHPRITRRLDMLEAFAGVIGMPERSPSSARWLLYGVSGPLAGKALELDSSSVVIGRDARLANLVLPESAKQVSKRHCQLRYDPTTFSYALEDLGSTNGTFVGSGQKLPAGSPYPLRPGERFYLATPEITFELRSR</sequence>
<dbReference type="CDD" id="cd07325">
    <property type="entry name" value="M48_Ste24p_like"/>
    <property type="match status" value="1"/>
</dbReference>
<dbReference type="EMBL" id="DSXI01000539">
    <property type="protein sequence ID" value="HGS05866.1"/>
    <property type="molecule type" value="Genomic_DNA"/>
</dbReference>
<evidence type="ECO:0000313" key="13">
    <source>
        <dbReference type="EMBL" id="HGS05866.1"/>
    </source>
</evidence>
<dbReference type="GO" id="GO:0046872">
    <property type="term" value="F:metal ion binding"/>
    <property type="evidence" value="ECO:0007669"/>
    <property type="project" value="UniProtKB-KW"/>
</dbReference>
<name>A0A7V4LDD2_9BACT</name>
<evidence type="ECO:0000256" key="10">
    <source>
        <dbReference type="RuleBase" id="RU003983"/>
    </source>
</evidence>
<dbReference type="SUPFAM" id="SSF49879">
    <property type="entry name" value="SMAD/FHA domain"/>
    <property type="match status" value="1"/>
</dbReference>
<evidence type="ECO:0000256" key="7">
    <source>
        <dbReference type="ARBA" id="ARBA00022989"/>
    </source>
</evidence>
<evidence type="ECO:0000256" key="11">
    <source>
        <dbReference type="SAM" id="Phobius"/>
    </source>
</evidence>
<keyword evidence="3 11" id="KW-0812">Transmembrane</keyword>
<evidence type="ECO:0000256" key="6">
    <source>
        <dbReference type="ARBA" id="ARBA00022833"/>
    </source>
</evidence>
<evidence type="ECO:0000256" key="4">
    <source>
        <dbReference type="ARBA" id="ARBA00022723"/>
    </source>
</evidence>
<dbReference type="Gene3D" id="2.60.200.20">
    <property type="match status" value="1"/>
</dbReference>
<dbReference type="Pfam" id="PF00498">
    <property type="entry name" value="FHA"/>
    <property type="match status" value="1"/>
</dbReference>
<comment type="caution">
    <text evidence="13">The sequence shown here is derived from an EMBL/GenBank/DDBJ whole genome shotgun (WGS) entry which is preliminary data.</text>
</comment>
<accession>A0A7V4LDD2</accession>
<comment type="cofactor">
    <cofactor evidence="10">
        <name>Zn(2+)</name>
        <dbReference type="ChEBI" id="CHEBI:29105"/>
    </cofactor>
    <text evidence="10">Binds 1 zinc ion per subunit.</text>
</comment>
<feature type="transmembrane region" description="Helical" evidence="11">
    <location>
        <begin position="41"/>
        <end position="70"/>
    </location>
</feature>
<evidence type="ECO:0000256" key="2">
    <source>
        <dbReference type="ARBA" id="ARBA00022670"/>
    </source>
</evidence>
<dbReference type="Pfam" id="PF01435">
    <property type="entry name" value="Peptidase_M48"/>
    <property type="match status" value="1"/>
</dbReference>
<evidence type="ECO:0000256" key="3">
    <source>
        <dbReference type="ARBA" id="ARBA00022692"/>
    </source>
</evidence>
<dbReference type="InterPro" id="IPR001915">
    <property type="entry name" value="Peptidase_M48"/>
</dbReference>